<evidence type="ECO:0000259" key="2">
    <source>
        <dbReference type="Pfam" id="PF25597"/>
    </source>
</evidence>
<evidence type="ECO:0000259" key="1">
    <source>
        <dbReference type="Pfam" id="PF07727"/>
    </source>
</evidence>
<dbReference type="PANTHER" id="PTHR11439">
    <property type="entry name" value="GAG-POL-RELATED RETROTRANSPOSON"/>
    <property type="match status" value="1"/>
</dbReference>
<evidence type="ECO:0000313" key="3">
    <source>
        <dbReference type="EMBL" id="KAH7569485.1"/>
    </source>
</evidence>
<reference evidence="3 4" key="1">
    <citation type="submission" date="2021-02" db="EMBL/GenBank/DDBJ databases">
        <title>Plant Genome Project.</title>
        <authorList>
            <person name="Zhang R.-G."/>
        </authorList>
    </citation>
    <scope>NUCLEOTIDE SEQUENCE [LARGE SCALE GENOMIC DNA]</scope>
    <source>
        <tissue evidence="3">Leaves</tissue>
    </source>
</reference>
<protein>
    <recommendedName>
        <fullName evidence="5">Gag/pol protein</fullName>
    </recommendedName>
</protein>
<sequence length="398" mass="46001">MLKNRSGNLDSKSVVCLVVEYSKETRGGHFYSFEDNKVYVSTNAMFLEDNYISDHKPQSKIVLNELEPGKTSTLSIRVVDPQTSESQMIPDLDTLPPRRSRRVVIQPERYLDLDKEKWLKAMILNMESMFSNLVWDLVNLPDRVKPIRYKWIYKRKRGVDGKVETYKARLVAKGYTQKEGVDHEETFSPITMFKSIWILLSIDVYFIRQMDIKTAFLNDNLDESIYMMQPEGFMSSDQEQKVCKLQRHEVHLYKEQCPKTPQDIKDMRCVPYASAVGSLMYVTLCKRPDIYYVVRVVSRYQSNPGLDHWVAVKTILKYLRRTINYMLVYSGQDLFPLGYTNSDFQSDIDSRKFTSGSVFTLGGGAIVWRSIKQSCIADSTMEAEYAAACEAAKETCYG</sequence>
<evidence type="ECO:0000313" key="4">
    <source>
        <dbReference type="Proteomes" id="UP000827721"/>
    </source>
</evidence>
<dbReference type="EMBL" id="JAFEMO010000006">
    <property type="protein sequence ID" value="KAH7569485.1"/>
    <property type="molecule type" value="Genomic_DNA"/>
</dbReference>
<name>A0ABQ8HYR0_9ROSI</name>
<comment type="caution">
    <text evidence="3">The sequence shown here is derived from an EMBL/GenBank/DDBJ whole genome shotgun (WGS) entry which is preliminary data.</text>
</comment>
<proteinExistence type="predicted"/>
<keyword evidence="4" id="KW-1185">Reference proteome</keyword>
<dbReference type="InterPro" id="IPR013103">
    <property type="entry name" value="RVT_2"/>
</dbReference>
<organism evidence="3 4">
    <name type="scientific">Xanthoceras sorbifolium</name>
    <dbReference type="NCBI Taxonomy" id="99658"/>
    <lineage>
        <taxon>Eukaryota</taxon>
        <taxon>Viridiplantae</taxon>
        <taxon>Streptophyta</taxon>
        <taxon>Embryophyta</taxon>
        <taxon>Tracheophyta</taxon>
        <taxon>Spermatophyta</taxon>
        <taxon>Magnoliopsida</taxon>
        <taxon>eudicotyledons</taxon>
        <taxon>Gunneridae</taxon>
        <taxon>Pentapetalae</taxon>
        <taxon>rosids</taxon>
        <taxon>malvids</taxon>
        <taxon>Sapindales</taxon>
        <taxon>Sapindaceae</taxon>
        <taxon>Xanthoceroideae</taxon>
        <taxon>Xanthoceras</taxon>
    </lineage>
</organism>
<dbReference type="Pfam" id="PF07727">
    <property type="entry name" value="RVT_2"/>
    <property type="match status" value="1"/>
</dbReference>
<dbReference type="Proteomes" id="UP000827721">
    <property type="component" value="Unassembled WGS sequence"/>
</dbReference>
<feature type="domain" description="Retroviral polymerase SH3-like" evidence="2">
    <location>
        <begin position="4"/>
        <end position="56"/>
    </location>
</feature>
<feature type="domain" description="Reverse transcriptase Ty1/copia-type" evidence="1">
    <location>
        <begin position="133"/>
        <end position="247"/>
    </location>
</feature>
<evidence type="ECO:0008006" key="5">
    <source>
        <dbReference type="Google" id="ProtNLM"/>
    </source>
</evidence>
<accession>A0ABQ8HYR0</accession>
<dbReference type="PANTHER" id="PTHR11439:SF496">
    <property type="entry name" value="RNA-DIRECTED DNA POLYMERASE"/>
    <property type="match status" value="1"/>
</dbReference>
<gene>
    <name evidence="3" type="ORF">JRO89_XS06G0170700</name>
</gene>
<dbReference type="Pfam" id="PF25597">
    <property type="entry name" value="SH3_retrovirus"/>
    <property type="match status" value="1"/>
</dbReference>
<dbReference type="InterPro" id="IPR057670">
    <property type="entry name" value="SH3_retrovirus"/>
</dbReference>